<accession>A0A951UDT8</accession>
<organism evidence="2 3">
    <name type="scientific">Symplocastrum torsivum CPER-KK1</name>
    <dbReference type="NCBI Taxonomy" id="450513"/>
    <lineage>
        <taxon>Bacteria</taxon>
        <taxon>Bacillati</taxon>
        <taxon>Cyanobacteriota</taxon>
        <taxon>Cyanophyceae</taxon>
        <taxon>Oscillatoriophycideae</taxon>
        <taxon>Oscillatoriales</taxon>
        <taxon>Microcoleaceae</taxon>
        <taxon>Symplocastrum</taxon>
    </lineage>
</organism>
<dbReference type="EMBL" id="JAHHIF010000102">
    <property type="protein sequence ID" value="MBW4549464.1"/>
    <property type="molecule type" value="Genomic_DNA"/>
</dbReference>
<proteinExistence type="predicted"/>
<comment type="caution">
    <text evidence="2">The sequence shown here is derived from an EMBL/GenBank/DDBJ whole genome shotgun (WGS) entry which is preliminary data.</text>
</comment>
<sequence length="69" mass="7780">MSATSSRFRSLPAKNLKRITTYVAPEVYAVLEKWAEADGRPLSNLVSRILAQASQEYLPSIEKKEDQPE</sequence>
<evidence type="ECO:0000313" key="2">
    <source>
        <dbReference type="EMBL" id="MBW4549464.1"/>
    </source>
</evidence>
<dbReference type="Pfam" id="PF07878">
    <property type="entry name" value="RHH_5"/>
    <property type="match status" value="1"/>
</dbReference>
<evidence type="ECO:0000259" key="1">
    <source>
        <dbReference type="Pfam" id="PF07878"/>
    </source>
</evidence>
<reference evidence="2" key="1">
    <citation type="submission" date="2021-05" db="EMBL/GenBank/DDBJ databases">
        <authorList>
            <person name="Pietrasiak N."/>
            <person name="Ward R."/>
            <person name="Stajich J.E."/>
            <person name="Kurbessoian T."/>
        </authorList>
    </citation>
    <scope>NUCLEOTIDE SEQUENCE</scope>
    <source>
        <strain evidence="2">CPER-KK1</strain>
    </source>
</reference>
<evidence type="ECO:0000313" key="3">
    <source>
        <dbReference type="Proteomes" id="UP000753908"/>
    </source>
</evidence>
<dbReference type="AlphaFoldDB" id="A0A951UDT8"/>
<dbReference type="InterPro" id="IPR012869">
    <property type="entry name" value="RHH_5"/>
</dbReference>
<feature type="domain" description="CopG-like ribbon-helix-helix" evidence="1">
    <location>
        <begin position="17"/>
        <end position="53"/>
    </location>
</feature>
<protein>
    <recommendedName>
        <fullName evidence="1">CopG-like ribbon-helix-helix domain-containing protein</fullName>
    </recommendedName>
</protein>
<gene>
    <name evidence="2" type="ORF">KME25_34460</name>
</gene>
<name>A0A951UDT8_9CYAN</name>
<dbReference type="Proteomes" id="UP000753908">
    <property type="component" value="Unassembled WGS sequence"/>
</dbReference>
<reference evidence="2" key="2">
    <citation type="journal article" date="2022" name="Microbiol. Resour. Announc.">
        <title>Metagenome Sequencing to Explore Phylogenomics of Terrestrial Cyanobacteria.</title>
        <authorList>
            <person name="Ward R.D."/>
            <person name="Stajich J.E."/>
            <person name="Johansen J.R."/>
            <person name="Huntemann M."/>
            <person name="Clum A."/>
            <person name="Foster B."/>
            <person name="Foster B."/>
            <person name="Roux S."/>
            <person name="Palaniappan K."/>
            <person name="Varghese N."/>
            <person name="Mukherjee S."/>
            <person name="Reddy T.B.K."/>
            <person name="Daum C."/>
            <person name="Copeland A."/>
            <person name="Chen I.A."/>
            <person name="Ivanova N.N."/>
            <person name="Kyrpides N.C."/>
            <person name="Shapiro N."/>
            <person name="Eloe-Fadrosh E.A."/>
            <person name="Pietrasiak N."/>
        </authorList>
    </citation>
    <scope>NUCLEOTIDE SEQUENCE</scope>
    <source>
        <strain evidence="2">CPER-KK1</strain>
    </source>
</reference>